<accession>A0AAN5D262</accession>
<dbReference type="PROSITE" id="PS50097">
    <property type="entry name" value="BTB"/>
    <property type="match status" value="1"/>
</dbReference>
<feature type="compositionally biased region" description="Acidic residues" evidence="1">
    <location>
        <begin position="41"/>
        <end position="54"/>
    </location>
</feature>
<evidence type="ECO:0000256" key="1">
    <source>
        <dbReference type="SAM" id="MobiDB-lite"/>
    </source>
</evidence>
<evidence type="ECO:0000313" key="5">
    <source>
        <dbReference type="Proteomes" id="UP001328107"/>
    </source>
</evidence>
<dbReference type="SMART" id="SM00225">
    <property type="entry name" value="BTB"/>
    <property type="match status" value="1"/>
</dbReference>
<dbReference type="AlphaFoldDB" id="A0AAN5D262"/>
<dbReference type="InterPro" id="IPR011333">
    <property type="entry name" value="SKP1/BTB/POZ_sf"/>
</dbReference>
<proteinExistence type="predicted"/>
<reference evidence="5" key="1">
    <citation type="submission" date="2022-10" db="EMBL/GenBank/DDBJ databases">
        <title>Genome assembly of Pristionchus species.</title>
        <authorList>
            <person name="Yoshida K."/>
            <person name="Sommer R.J."/>
        </authorList>
    </citation>
    <scope>NUCLEOTIDE SEQUENCE [LARGE SCALE GENOMIC DNA]</scope>
    <source>
        <strain evidence="5">RS5460</strain>
    </source>
</reference>
<dbReference type="PANTHER" id="PTHR47022">
    <property type="entry name" value="BTB AND MATH DOMAIN-CONTAINING PROTEIN 36-RELATED"/>
    <property type="match status" value="1"/>
</dbReference>
<evidence type="ECO:0000256" key="2">
    <source>
        <dbReference type="SAM" id="SignalP"/>
    </source>
</evidence>
<protein>
    <recommendedName>
        <fullName evidence="3">BTB domain-containing protein</fullName>
    </recommendedName>
</protein>
<dbReference type="InterPro" id="IPR000210">
    <property type="entry name" value="BTB/POZ_dom"/>
</dbReference>
<comment type="caution">
    <text evidence="4">The sequence shown here is derived from an EMBL/GenBank/DDBJ whole genome shotgun (WGS) entry which is preliminary data.</text>
</comment>
<keyword evidence="2" id="KW-0732">Signal</keyword>
<keyword evidence="5" id="KW-1185">Reference proteome</keyword>
<feature type="chain" id="PRO_5042887727" description="BTB domain-containing protein" evidence="2">
    <location>
        <begin position="17"/>
        <end position="241"/>
    </location>
</feature>
<evidence type="ECO:0000259" key="3">
    <source>
        <dbReference type="PROSITE" id="PS50097"/>
    </source>
</evidence>
<dbReference type="Gene3D" id="3.30.710.10">
    <property type="entry name" value="Potassium Channel Kv1.1, Chain A"/>
    <property type="match status" value="1"/>
</dbReference>
<sequence length="241" mass="26964">MRLLIILLLCATFVSSNSNENYTPPEDESEISDTEVIHPDPEDESEHEIATEEESAPEVVVVVEPEINEQFAAPQGMCNVTITFGERKLLVSKAYLAIHSPVIAALFSGGPGNEAFSFEEQYEEFVTLMQMIFPGEKHGEISDTNVLALIKLATRFRIEHVVKSVEKFLIASLKYPPLEVDKLLLADQYALVKLRDYYLGFFATAKELAIIKSAPEYESLSDGTKAAVLNRMMTLYPAHWC</sequence>
<gene>
    <name evidence="4" type="ORF">PMAYCL1PPCAC_25368</name>
</gene>
<evidence type="ECO:0000313" key="4">
    <source>
        <dbReference type="EMBL" id="GMR55173.1"/>
    </source>
</evidence>
<dbReference type="Pfam" id="PF00651">
    <property type="entry name" value="BTB"/>
    <property type="match status" value="1"/>
</dbReference>
<dbReference type="PANTHER" id="PTHR47022:SF1">
    <property type="entry name" value="BTB AND MATH DOMAIN-CONTAINING PROTEIN 36-RELATED"/>
    <property type="match status" value="1"/>
</dbReference>
<dbReference type="SUPFAM" id="SSF54695">
    <property type="entry name" value="POZ domain"/>
    <property type="match status" value="1"/>
</dbReference>
<feature type="domain" description="BTB" evidence="3">
    <location>
        <begin position="78"/>
        <end position="136"/>
    </location>
</feature>
<feature type="signal peptide" evidence="2">
    <location>
        <begin position="1"/>
        <end position="16"/>
    </location>
</feature>
<feature type="region of interest" description="Disordered" evidence="1">
    <location>
        <begin position="19"/>
        <end position="54"/>
    </location>
</feature>
<dbReference type="Proteomes" id="UP001328107">
    <property type="component" value="Unassembled WGS sequence"/>
</dbReference>
<organism evidence="4 5">
    <name type="scientific">Pristionchus mayeri</name>
    <dbReference type="NCBI Taxonomy" id="1317129"/>
    <lineage>
        <taxon>Eukaryota</taxon>
        <taxon>Metazoa</taxon>
        <taxon>Ecdysozoa</taxon>
        <taxon>Nematoda</taxon>
        <taxon>Chromadorea</taxon>
        <taxon>Rhabditida</taxon>
        <taxon>Rhabditina</taxon>
        <taxon>Diplogasteromorpha</taxon>
        <taxon>Diplogasteroidea</taxon>
        <taxon>Neodiplogasteridae</taxon>
        <taxon>Pristionchus</taxon>
    </lineage>
</organism>
<dbReference type="EMBL" id="BTRK01000005">
    <property type="protein sequence ID" value="GMR55173.1"/>
    <property type="molecule type" value="Genomic_DNA"/>
</dbReference>
<name>A0AAN5D262_9BILA</name>